<dbReference type="InterPro" id="IPR010071">
    <property type="entry name" value="AA_adenyl_dom"/>
</dbReference>
<dbReference type="Gene3D" id="3.30.300.30">
    <property type="match status" value="1"/>
</dbReference>
<keyword evidence="3" id="KW-0597">Phosphoprotein</keyword>
<dbReference type="SMART" id="SM00823">
    <property type="entry name" value="PKS_PP"/>
    <property type="match status" value="1"/>
</dbReference>
<dbReference type="Proteomes" id="UP001596074">
    <property type="component" value="Unassembled WGS sequence"/>
</dbReference>
<dbReference type="Gene3D" id="3.30.559.10">
    <property type="entry name" value="Chloramphenicol acetyltransferase-like domain"/>
    <property type="match status" value="1"/>
</dbReference>
<dbReference type="PROSITE" id="PS00455">
    <property type="entry name" value="AMP_BINDING"/>
    <property type="match status" value="1"/>
</dbReference>
<dbReference type="Gene3D" id="3.40.50.1820">
    <property type="entry name" value="alpha/beta hydrolase"/>
    <property type="match status" value="1"/>
</dbReference>
<dbReference type="SUPFAM" id="SSF56801">
    <property type="entry name" value="Acetyl-CoA synthetase-like"/>
    <property type="match status" value="1"/>
</dbReference>
<feature type="domain" description="Carrier" evidence="4">
    <location>
        <begin position="649"/>
        <end position="721"/>
    </location>
</feature>
<evidence type="ECO:0000256" key="1">
    <source>
        <dbReference type="ARBA" id="ARBA00001957"/>
    </source>
</evidence>
<evidence type="ECO:0000313" key="5">
    <source>
        <dbReference type="EMBL" id="MFC5754949.1"/>
    </source>
</evidence>
<dbReference type="InterPro" id="IPR020845">
    <property type="entry name" value="AMP-binding_CS"/>
</dbReference>
<dbReference type="InterPro" id="IPR045851">
    <property type="entry name" value="AMP-bd_C_sf"/>
</dbReference>
<gene>
    <name evidence="5" type="ORF">ACFPZN_55870</name>
</gene>
<dbReference type="EMBL" id="JBHSON010000216">
    <property type="protein sequence ID" value="MFC5754949.1"/>
    <property type="molecule type" value="Genomic_DNA"/>
</dbReference>
<dbReference type="PROSITE" id="PS50075">
    <property type="entry name" value="CARRIER"/>
    <property type="match status" value="1"/>
</dbReference>
<dbReference type="NCBIfam" id="TIGR01733">
    <property type="entry name" value="AA-adenyl-dom"/>
    <property type="match status" value="1"/>
</dbReference>
<organism evidence="5 6">
    <name type="scientific">Actinomadura rugatobispora</name>
    <dbReference type="NCBI Taxonomy" id="1994"/>
    <lineage>
        <taxon>Bacteria</taxon>
        <taxon>Bacillati</taxon>
        <taxon>Actinomycetota</taxon>
        <taxon>Actinomycetes</taxon>
        <taxon>Streptosporangiales</taxon>
        <taxon>Thermomonosporaceae</taxon>
        <taxon>Actinomadura</taxon>
    </lineage>
</organism>
<dbReference type="InterPro" id="IPR000873">
    <property type="entry name" value="AMP-dep_synth/lig_dom"/>
</dbReference>
<keyword evidence="6" id="KW-1185">Reference proteome</keyword>
<dbReference type="Pfam" id="PF13193">
    <property type="entry name" value="AMP-binding_C"/>
    <property type="match status" value="1"/>
</dbReference>
<evidence type="ECO:0000259" key="4">
    <source>
        <dbReference type="PROSITE" id="PS50075"/>
    </source>
</evidence>
<dbReference type="InterPro" id="IPR036736">
    <property type="entry name" value="ACP-like_sf"/>
</dbReference>
<dbReference type="InterPro" id="IPR025110">
    <property type="entry name" value="AMP-bd_C"/>
</dbReference>
<dbReference type="InterPro" id="IPR009081">
    <property type="entry name" value="PP-bd_ACP"/>
</dbReference>
<dbReference type="InterPro" id="IPR023213">
    <property type="entry name" value="CAT-like_dom_sf"/>
</dbReference>
<proteinExistence type="predicted"/>
<comment type="caution">
    <text evidence="5">The sequence shown here is derived from an EMBL/GenBank/DDBJ whole genome shotgun (WGS) entry which is preliminary data.</text>
</comment>
<evidence type="ECO:0000256" key="2">
    <source>
        <dbReference type="ARBA" id="ARBA00022450"/>
    </source>
</evidence>
<dbReference type="PANTHER" id="PTHR45527:SF1">
    <property type="entry name" value="FATTY ACID SYNTHASE"/>
    <property type="match status" value="1"/>
</dbReference>
<dbReference type="RefSeq" id="WP_378293534.1">
    <property type="nucleotide sequence ID" value="NZ_JBHSON010000216.1"/>
</dbReference>
<dbReference type="SUPFAM" id="SSF47336">
    <property type="entry name" value="ACP-like"/>
    <property type="match status" value="1"/>
</dbReference>
<dbReference type="Pfam" id="PF00668">
    <property type="entry name" value="Condensation"/>
    <property type="match status" value="1"/>
</dbReference>
<protein>
    <submittedName>
        <fullName evidence="5">Amino acid adenylation domain-containing protein</fullName>
    </submittedName>
</protein>
<dbReference type="PANTHER" id="PTHR45527">
    <property type="entry name" value="NONRIBOSOMAL PEPTIDE SYNTHETASE"/>
    <property type="match status" value="1"/>
</dbReference>
<evidence type="ECO:0000256" key="3">
    <source>
        <dbReference type="ARBA" id="ARBA00022553"/>
    </source>
</evidence>
<dbReference type="Gene3D" id="3.40.50.980">
    <property type="match status" value="2"/>
</dbReference>
<accession>A0ABW1AK89</accession>
<dbReference type="InterPro" id="IPR020806">
    <property type="entry name" value="PKS_PP-bd"/>
</dbReference>
<evidence type="ECO:0000313" key="6">
    <source>
        <dbReference type="Proteomes" id="UP001596074"/>
    </source>
</evidence>
<dbReference type="InterPro" id="IPR029058">
    <property type="entry name" value="AB_hydrolase_fold"/>
</dbReference>
<sequence>MREADLAAFAHQDLPFERLVEDLNPARSLARHPLFQVALTLHHVSESRSLNVLPGLDVRPLRTDEMVSARFDLEITFAELRDERGAPAGMSGAIDYAVDLFDEGSVRALAERLVRVLEQVAADPRVRVGDLEVLAADERHRVLEGWNDTSRSVREGTLAELFEAQVACCPDAVAVVFEGAELSYAEVDARANRVAHELIARGVGPEDVVGVLVERSVDLPVVVLGVAKSGAAYLPIDPEYPADRIGFMLGDARPAVVVCTQATAGLVEGFGVERLDLTAVSTGRDAAPTDADRVRPLRAGHPAYVIYTSGSTGTPKGVVVTHAGVGSLADWQIERFGLGEGARVLQFAALGFDAAFWELCMALLTGSALVLADPDRMQSDLEGLVGEAGVTHVTLPPSMLATVGELPASLGTIVVAGEACPSGLVERWSAGRRMFNAYGPSESTVCATMSPPLDGDGVVSIGGPIWNTRVFVLDDLLRPVPPGVVGELYIAGPALARGYVGRAGLTAERFVACPFNGGRMYRTGDLARWDEAGVLEFAGRADEQVKIRGFRIEPAEVEAVLAAHEQVGQAAVIAREDQPGVKRLVAYVVPANGRCEEGVLRDFVADRLPDYMVPAAVVVLDALPVTANGKLDRAALPAPDFAGAVTGRGPATPTEEVLCGLFAEVLGLETVGAQDSFFERGGDSLLAIRLIVRIRAVLDVEIGIRELFGAPTVAELARILD</sequence>
<dbReference type="InterPro" id="IPR001242">
    <property type="entry name" value="Condensation_dom"/>
</dbReference>
<dbReference type="Gene3D" id="2.30.38.10">
    <property type="entry name" value="Luciferase, Domain 3"/>
    <property type="match status" value="1"/>
</dbReference>
<dbReference type="Gene3D" id="3.30.559.30">
    <property type="entry name" value="Nonribosomal peptide synthetase, condensation domain"/>
    <property type="match status" value="1"/>
</dbReference>
<dbReference type="Pfam" id="PF00501">
    <property type="entry name" value="AMP-binding"/>
    <property type="match status" value="1"/>
</dbReference>
<reference evidence="6" key="1">
    <citation type="journal article" date="2019" name="Int. J. Syst. Evol. Microbiol.">
        <title>The Global Catalogue of Microorganisms (GCM) 10K type strain sequencing project: providing services to taxonomists for standard genome sequencing and annotation.</title>
        <authorList>
            <consortium name="The Broad Institute Genomics Platform"/>
            <consortium name="The Broad Institute Genome Sequencing Center for Infectious Disease"/>
            <person name="Wu L."/>
            <person name="Ma J."/>
        </authorList>
    </citation>
    <scope>NUCLEOTIDE SEQUENCE [LARGE SCALE GENOMIC DNA]</scope>
    <source>
        <strain evidence="6">KCTC 42087</strain>
    </source>
</reference>
<comment type="cofactor">
    <cofactor evidence="1">
        <name>pantetheine 4'-phosphate</name>
        <dbReference type="ChEBI" id="CHEBI:47942"/>
    </cofactor>
</comment>
<dbReference type="CDD" id="cd17652">
    <property type="entry name" value="A_NRPS_CmdD_like"/>
    <property type="match status" value="1"/>
</dbReference>
<feature type="non-terminal residue" evidence="5">
    <location>
        <position position="721"/>
    </location>
</feature>
<name>A0ABW1AK89_9ACTN</name>
<dbReference type="Pfam" id="PF00550">
    <property type="entry name" value="PP-binding"/>
    <property type="match status" value="1"/>
</dbReference>
<keyword evidence="2" id="KW-0596">Phosphopantetheine</keyword>
<dbReference type="SUPFAM" id="SSF52777">
    <property type="entry name" value="CoA-dependent acyltransferases"/>
    <property type="match status" value="1"/>
</dbReference>